<protein>
    <submittedName>
        <fullName evidence="1">Uncharacterized protein</fullName>
    </submittedName>
</protein>
<name>A0ACB9MKL5_9MYRT</name>
<keyword evidence="2" id="KW-1185">Reference proteome</keyword>
<dbReference type="Proteomes" id="UP001057402">
    <property type="component" value="Chromosome 9"/>
</dbReference>
<evidence type="ECO:0000313" key="2">
    <source>
        <dbReference type="Proteomes" id="UP001057402"/>
    </source>
</evidence>
<accession>A0ACB9MKL5</accession>
<organism evidence="1 2">
    <name type="scientific">Melastoma candidum</name>
    <dbReference type="NCBI Taxonomy" id="119954"/>
    <lineage>
        <taxon>Eukaryota</taxon>
        <taxon>Viridiplantae</taxon>
        <taxon>Streptophyta</taxon>
        <taxon>Embryophyta</taxon>
        <taxon>Tracheophyta</taxon>
        <taxon>Spermatophyta</taxon>
        <taxon>Magnoliopsida</taxon>
        <taxon>eudicotyledons</taxon>
        <taxon>Gunneridae</taxon>
        <taxon>Pentapetalae</taxon>
        <taxon>rosids</taxon>
        <taxon>malvids</taxon>
        <taxon>Myrtales</taxon>
        <taxon>Melastomataceae</taxon>
        <taxon>Melastomatoideae</taxon>
        <taxon>Melastomateae</taxon>
        <taxon>Melastoma</taxon>
    </lineage>
</organism>
<reference evidence="2" key="1">
    <citation type="journal article" date="2023" name="Front. Plant Sci.">
        <title>Chromosomal-level genome assembly of Melastoma candidum provides insights into trichome evolution.</title>
        <authorList>
            <person name="Zhong Y."/>
            <person name="Wu W."/>
            <person name="Sun C."/>
            <person name="Zou P."/>
            <person name="Liu Y."/>
            <person name="Dai S."/>
            <person name="Zhou R."/>
        </authorList>
    </citation>
    <scope>NUCLEOTIDE SEQUENCE [LARGE SCALE GENOMIC DNA]</scope>
</reference>
<proteinExistence type="predicted"/>
<dbReference type="EMBL" id="CM042888">
    <property type="protein sequence ID" value="KAI4324763.1"/>
    <property type="molecule type" value="Genomic_DNA"/>
</dbReference>
<gene>
    <name evidence="1" type="ORF">MLD38_030220</name>
</gene>
<sequence length="87" mass="8990">MEHGFLNTGFGEAKLYSSPMAGGSSLVAFSSFPSSNKVSESGGTAEETGFGKAGGGGFLHFEVRAFNIGKGEHKHLSPPFDCAFSTP</sequence>
<evidence type="ECO:0000313" key="1">
    <source>
        <dbReference type="EMBL" id="KAI4324763.1"/>
    </source>
</evidence>
<comment type="caution">
    <text evidence="1">The sequence shown here is derived from an EMBL/GenBank/DDBJ whole genome shotgun (WGS) entry which is preliminary data.</text>
</comment>